<evidence type="ECO:0000256" key="2">
    <source>
        <dbReference type="ARBA" id="ARBA00006490"/>
    </source>
</evidence>
<keyword evidence="6" id="KW-0408">Iron</keyword>
<dbReference type="PANTHER" id="PTHR11601">
    <property type="entry name" value="CYSTEINE DESULFURYLASE FAMILY MEMBER"/>
    <property type="match status" value="1"/>
</dbReference>
<dbReference type="Pfam" id="PF00266">
    <property type="entry name" value="Aminotran_5"/>
    <property type="match status" value="1"/>
</dbReference>
<dbReference type="InterPro" id="IPR000192">
    <property type="entry name" value="Aminotrans_V_dom"/>
</dbReference>
<dbReference type="InterPro" id="IPR017644">
    <property type="entry name" value="Cysteine_desulfurase_DndA"/>
</dbReference>
<evidence type="ECO:0000256" key="8">
    <source>
        <dbReference type="ARBA" id="ARBA00050776"/>
    </source>
</evidence>
<proteinExistence type="inferred from homology"/>
<evidence type="ECO:0000256" key="3">
    <source>
        <dbReference type="ARBA" id="ARBA00022679"/>
    </source>
</evidence>
<evidence type="ECO:0000256" key="6">
    <source>
        <dbReference type="ARBA" id="ARBA00023004"/>
    </source>
</evidence>
<evidence type="ECO:0000313" key="11">
    <source>
        <dbReference type="Proteomes" id="UP001242010"/>
    </source>
</evidence>
<organism evidence="10 11">
    <name type="scientific">Geothrix oryzae</name>
    <dbReference type="NCBI Taxonomy" id="2927975"/>
    <lineage>
        <taxon>Bacteria</taxon>
        <taxon>Pseudomonadati</taxon>
        <taxon>Acidobacteriota</taxon>
        <taxon>Holophagae</taxon>
        <taxon>Holophagales</taxon>
        <taxon>Holophagaceae</taxon>
        <taxon>Geothrix</taxon>
    </lineage>
</organism>
<dbReference type="Gene3D" id="3.90.1150.10">
    <property type="entry name" value="Aspartate Aminotransferase, domain 1"/>
    <property type="match status" value="1"/>
</dbReference>
<comment type="cofactor">
    <cofactor evidence="1">
        <name>pyridoxal 5'-phosphate</name>
        <dbReference type="ChEBI" id="CHEBI:597326"/>
    </cofactor>
</comment>
<evidence type="ECO:0000256" key="5">
    <source>
        <dbReference type="ARBA" id="ARBA00022898"/>
    </source>
</evidence>
<keyword evidence="11" id="KW-1185">Reference proteome</keyword>
<comment type="similarity">
    <text evidence="2">Belongs to the class-V pyridoxal-phosphate-dependent aminotransferase family. NifS/IscS subfamily.</text>
</comment>
<evidence type="ECO:0000256" key="4">
    <source>
        <dbReference type="ARBA" id="ARBA00022723"/>
    </source>
</evidence>
<dbReference type="InterPro" id="IPR015424">
    <property type="entry name" value="PyrdxlP-dep_Trfase"/>
</dbReference>
<keyword evidence="5" id="KW-0663">Pyridoxal phosphate</keyword>
<dbReference type="InterPro" id="IPR016454">
    <property type="entry name" value="Cysteine_dSase"/>
</dbReference>
<name>A0ABN6UVZ6_9BACT</name>
<comment type="catalytic activity">
    <reaction evidence="8">
        <text>(sulfur carrier)-H + L-cysteine = (sulfur carrier)-SH + L-alanine</text>
        <dbReference type="Rhea" id="RHEA:43892"/>
        <dbReference type="Rhea" id="RHEA-COMP:14737"/>
        <dbReference type="Rhea" id="RHEA-COMP:14739"/>
        <dbReference type="ChEBI" id="CHEBI:29917"/>
        <dbReference type="ChEBI" id="CHEBI:35235"/>
        <dbReference type="ChEBI" id="CHEBI:57972"/>
        <dbReference type="ChEBI" id="CHEBI:64428"/>
        <dbReference type="EC" id="2.8.1.7"/>
    </reaction>
</comment>
<keyword evidence="3" id="KW-0808">Transferase</keyword>
<sequence>MTTYLDCNATTPLEPRVQEVVWNYLVEDFGNAGSRTHEFGNRAKQVVQKAREQVASVVRCKTEEVIFTSGATESNNLALLGLAHYGTENGRKHIISSSMEHKAVLEPLEELASRGFDITLINPTAGGWVDPAEVQKALRPDTLLVSLMHVNNETGVIQPIDQVARILDGHAAYFHVDAAQSFGKEIQNLRDPRIELISISGHKIFGPKGVGALITRRRGFKSLPLRPLMFGGGQERGLRPGTVPVHLVAGLGEAAAIAISEFEPRRQACLSFRQGLLKALEPMNPSINGDPDRLVPSTLNVSIPGVSSEAAMVALKGLVAISNGSACTSQSYTPSHVLKSMGLGDDRIREALRISWCHLTEPVDWTPVLAALLGLR</sequence>
<protein>
    <submittedName>
        <fullName evidence="10">Cysteine desulfurase</fullName>
    </submittedName>
</protein>
<reference evidence="11" key="1">
    <citation type="journal article" date="2023" name="Int. J. Syst. Evol. Microbiol.">
        <title>Mesoterricola silvestris gen. nov., sp. nov., Mesoterricola sediminis sp. nov., Geothrix oryzae sp. nov., Geothrix edaphica sp. nov., Geothrix rubra sp. nov., and Geothrix limicola sp. nov., six novel members of Acidobacteriota isolated from soils.</title>
        <authorList>
            <person name="Itoh H."/>
            <person name="Sugisawa Y."/>
            <person name="Mise K."/>
            <person name="Xu Z."/>
            <person name="Kuniyasu M."/>
            <person name="Ushijima N."/>
            <person name="Kawano K."/>
            <person name="Kobayashi E."/>
            <person name="Shiratori Y."/>
            <person name="Masuda Y."/>
            <person name="Senoo K."/>
        </authorList>
    </citation>
    <scope>NUCLEOTIDE SEQUENCE [LARGE SCALE GENOMIC DNA]</scope>
    <source>
        <strain evidence="11">Red222</strain>
    </source>
</reference>
<dbReference type="RefSeq" id="WP_286355351.1">
    <property type="nucleotide sequence ID" value="NZ_AP027079.1"/>
</dbReference>
<evidence type="ECO:0000256" key="1">
    <source>
        <dbReference type="ARBA" id="ARBA00001933"/>
    </source>
</evidence>
<dbReference type="Gene3D" id="1.10.260.50">
    <property type="match status" value="1"/>
</dbReference>
<dbReference type="NCBIfam" id="TIGR03235">
    <property type="entry name" value="DNA_S_dndA"/>
    <property type="match status" value="1"/>
</dbReference>
<dbReference type="Proteomes" id="UP001242010">
    <property type="component" value="Chromosome"/>
</dbReference>
<keyword evidence="7" id="KW-0411">Iron-sulfur</keyword>
<dbReference type="InterPro" id="IPR015422">
    <property type="entry name" value="PyrdxlP-dep_Trfase_small"/>
</dbReference>
<accession>A0ABN6UVZ6</accession>
<dbReference type="InterPro" id="IPR015421">
    <property type="entry name" value="PyrdxlP-dep_Trfase_major"/>
</dbReference>
<feature type="domain" description="Aminotransferase class V" evidence="9">
    <location>
        <begin position="3"/>
        <end position="358"/>
    </location>
</feature>
<evidence type="ECO:0000259" key="9">
    <source>
        <dbReference type="Pfam" id="PF00266"/>
    </source>
</evidence>
<evidence type="ECO:0000256" key="7">
    <source>
        <dbReference type="ARBA" id="ARBA00023014"/>
    </source>
</evidence>
<evidence type="ECO:0000313" key="10">
    <source>
        <dbReference type="EMBL" id="BDU68715.1"/>
    </source>
</evidence>
<dbReference type="SUPFAM" id="SSF53383">
    <property type="entry name" value="PLP-dependent transferases"/>
    <property type="match status" value="1"/>
</dbReference>
<dbReference type="Gene3D" id="3.40.640.10">
    <property type="entry name" value="Type I PLP-dependent aspartate aminotransferase-like (Major domain)"/>
    <property type="match status" value="1"/>
</dbReference>
<dbReference type="PIRSF" id="PIRSF005572">
    <property type="entry name" value="NifS"/>
    <property type="match status" value="1"/>
</dbReference>
<dbReference type="EMBL" id="AP027079">
    <property type="protein sequence ID" value="BDU68715.1"/>
    <property type="molecule type" value="Genomic_DNA"/>
</dbReference>
<keyword evidence="4" id="KW-0479">Metal-binding</keyword>
<dbReference type="PANTHER" id="PTHR11601:SF34">
    <property type="entry name" value="CYSTEINE DESULFURASE"/>
    <property type="match status" value="1"/>
</dbReference>
<gene>
    <name evidence="10" type="primary">dndA</name>
    <name evidence="10" type="ORF">GETHOR_08160</name>
</gene>